<sequence length="279" mass="29530">MNELRARIIGGLFGCAAGDALGASYEGTCRDENREVCMAGGGQFGLKKGGVTDDTLMTLALAETYCETGAFDRSVFLRKLILTLRDDASTFGQTTRTLASLLEQGCDPEKAVCAVHTARGSRTNGSVMRTIPVGLVMEEDPEQTARIVSGFTHYDKDAADCCAALAKAAAGLTAGKSKAEVLAEVPAVYLTGELVPSLDPVETTRCAFICFRDGSAYADVVCRACVLGGDTDTIACIAGGLAGILWGVPQTWIDSLLPKDRIAQTAENLCRKIQERQRS</sequence>
<feature type="binding site" evidence="3">
    <location>
        <position position="232"/>
    </location>
    <ligand>
        <name>Mg(2+)</name>
        <dbReference type="ChEBI" id="CHEBI:18420"/>
        <label>1</label>
    </ligand>
</feature>
<dbReference type="InterPro" id="IPR005502">
    <property type="entry name" value="Ribosyl_crysJ1"/>
</dbReference>
<keyword evidence="5" id="KW-1185">Reference proteome</keyword>
<dbReference type="SUPFAM" id="SSF101478">
    <property type="entry name" value="ADP-ribosylglycohydrolase"/>
    <property type="match status" value="1"/>
</dbReference>
<gene>
    <name evidence="4" type="ORF">ASJ83_04530</name>
</gene>
<comment type="similarity">
    <text evidence="1">Belongs to the ADP-ribosylglycohydrolase family.</text>
</comment>
<evidence type="ECO:0000313" key="4">
    <source>
        <dbReference type="EMBL" id="PAV09991.1"/>
    </source>
</evidence>
<dbReference type="AlphaFoldDB" id="A0AAX0Q9N3"/>
<dbReference type="PANTHER" id="PTHR16222">
    <property type="entry name" value="ADP-RIBOSYLGLYCOHYDROLASE"/>
    <property type="match status" value="1"/>
</dbReference>
<keyword evidence="3" id="KW-0460">Magnesium</keyword>
<dbReference type="InterPro" id="IPR050792">
    <property type="entry name" value="ADP-ribosylglycohydrolase"/>
</dbReference>
<evidence type="ECO:0000256" key="3">
    <source>
        <dbReference type="PIRSR" id="PIRSR605502-1"/>
    </source>
</evidence>
<dbReference type="PANTHER" id="PTHR16222:SF24">
    <property type="entry name" value="ADP-RIBOSYLHYDROLASE ARH3"/>
    <property type="match status" value="1"/>
</dbReference>
<dbReference type="EMBL" id="LMVO01000003">
    <property type="protein sequence ID" value="PAV09991.1"/>
    <property type="molecule type" value="Genomic_DNA"/>
</dbReference>
<evidence type="ECO:0008006" key="6">
    <source>
        <dbReference type="Google" id="ProtNLM"/>
    </source>
</evidence>
<keyword evidence="2" id="KW-0378">Hydrolase</keyword>
<evidence type="ECO:0000256" key="1">
    <source>
        <dbReference type="ARBA" id="ARBA00010702"/>
    </source>
</evidence>
<reference evidence="4 5" key="1">
    <citation type="journal article" date="2017" name="BMC Genomics">
        <title>Genomic analysis of methanogenic archaea reveals a shift towards energy conservation.</title>
        <authorList>
            <person name="Gilmore S.P."/>
            <person name="Henske J.K."/>
            <person name="Sexton J.A."/>
            <person name="Solomon K.V."/>
            <person name="Seppala S."/>
            <person name="Yoo J.I."/>
            <person name="Huyett L.M."/>
            <person name="Pressman A."/>
            <person name="Cogan J.Z."/>
            <person name="Kivenson V."/>
            <person name="Peng X."/>
            <person name="Tan Y."/>
            <person name="Valentine D.L."/>
            <person name="O'Malley M.A."/>
        </authorList>
    </citation>
    <scope>NUCLEOTIDE SEQUENCE [LARGE SCALE GENOMIC DNA]</scope>
    <source>
        <strain evidence="4 5">XII</strain>
    </source>
</reference>
<accession>A0AAX0Q9N3</accession>
<dbReference type="InterPro" id="IPR036705">
    <property type="entry name" value="Ribosyl_crysJ1_sf"/>
</dbReference>
<dbReference type="Pfam" id="PF03747">
    <property type="entry name" value="ADP_ribosyl_GH"/>
    <property type="match status" value="2"/>
</dbReference>
<feature type="binding site" evidence="3">
    <location>
        <position position="54"/>
    </location>
    <ligand>
        <name>Mg(2+)</name>
        <dbReference type="ChEBI" id="CHEBI:18420"/>
        <label>1</label>
    </ligand>
</feature>
<feature type="binding site" evidence="3">
    <location>
        <position position="233"/>
    </location>
    <ligand>
        <name>Mg(2+)</name>
        <dbReference type="ChEBI" id="CHEBI:18420"/>
        <label>1</label>
    </ligand>
</feature>
<proteinExistence type="inferred from homology"/>
<comment type="caution">
    <text evidence="4">The sequence shown here is derived from an EMBL/GenBank/DDBJ whole genome shotgun (WGS) entry which is preliminary data.</text>
</comment>
<feature type="binding site" evidence="3">
    <location>
        <position position="53"/>
    </location>
    <ligand>
        <name>Mg(2+)</name>
        <dbReference type="ChEBI" id="CHEBI:18420"/>
        <label>1</label>
    </ligand>
</feature>
<protein>
    <recommendedName>
        <fullName evidence="6">ADP-ribosylglycohydrolase</fullName>
    </recommendedName>
</protein>
<name>A0AAX0Q9N3_9EURY</name>
<evidence type="ECO:0000256" key="2">
    <source>
        <dbReference type="ARBA" id="ARBA00022801"/>
    </source>
</evidence>
<feature type="binding site" evidence="3">
    <location>
        <position position="52"/>
    </location>
    <ligand>
        <name>Mg(2+)</name>
        <dbReference type="ChEBI" id="CHEBI:18420"/>
        <label>1</label>
    </ligand>
</feature>
<dbReference type="GO" id="GO:0046872">
    <property type="term" value="F:metal ion binding"/>
    <property type="evidence" value="ECO:0007669"/>
    <property type="project" value="UniProtKB-KW"/>
</dbReference>
<evidence type="ECO:0000313" key="5">
    <source>
        <dbReference type="Proteomes" id="UP000243820"/>
    </source>
</evidence>
<dbReference type="Proteomes" id="UP000243820">
    <property type="component" value="Unassembled WGS sequence"/>
</dbReference>
<dbReference type="GO" id="GO:0016787">
    <property type="term" value="F:hydrolase activity"/>
    <property type="evidence" value="ECO:0007669"/>
    <property type="project" value="UniProtKB-KW"/>
</dbReference>
<keyword evidence="3" id="KW-0479">Metal-binding</keyword>
<organism evidence="4 5">
    <name type="scientific">Methanocorpusculum parvum</name>
    <dbReference type="NCBI Taxonomy" id="2193"/>
    <lineage>
        <taxon>Archaea</taxon>
        <taxon>Methanobacteriati</taxon>
        <taxon>Methanobacteriota</taxon>
        <taxon>Stenosarchaea group</taxon>
        <taxon>Methanomicrobia</taxon>
        <taxon>Methanomicrobiales</taxon>
        <taxon>Methanocorpusculaceae</taxon>
        <taxon>Methanocorpusculum</taxon>
    </lineage>
</organism>
<comment type="cofactor">
    <cofactor evidence="3">
        <name>Mg(2+)</name>
        <dbReference type="ChEBI" id="CHEBI:18420"/>
    </cofactor>
    <text evidence="3">Binds 2 magnesium ions per subunit.</text>
</comment>
<dbReference type="Gene3D" id="1.10.4080.10">
    <property type="entry name" value="ADP-ribosylation/Crystallin J1"/>
    <property type="match status" value="1"/>
</dbReference>
<feature type="binding site" evidence="3">
    <location>
        <position position="230"/>
    </location>
    <ligand>
        <name>Mg(2+)</name>
        <dbReference type="ChEBI" id="CHEBI:18420"/>
        <label>1</label>
    </ligand>
</feature>